<accession>A0A2R7Y7E5</accession>
<feature type="domain" description="Metallo-beta-lactamase" evidence="1">
    <location>
        <begin position="24"/>
        <end position="200"/>
    </location>
</feature>
<dbReference type="Proteomes" id="UP000244093">
    <property type="component" value="Unassembled WGS sequence"/>
</dbReference>
<evidence type="ECO:0000259" key="1">
    <source>
        <dbReference type="SMART" id="SM00849"/>
    </source>
</evidence>
<dbReference type="Pfam" id="PF12706">
    <property type="entry name" value="Lactamase_B_2"/>
    <property type="match status" value="1"/>
</dbReference>
<reference evidence="2 3" key="1">
    <citation type="journal article" date="2018" name="Syst. Appl. Microbiol.">
        <title>A new symbiotic nanoarchaeote (Candidatus Nanoclepta minutus) and its host (Zestosphaera tikiterensis gen. nov., sp. nov.) from a New Zealand hot spring.</title>
        <authorList>
            <person name="St John E."/>
            <person name="Liu Y."/>
            <person name="Podar M."/>
            <person name="Stott M.B."/>
            <person name="Meneghin J."/>
            <person name="Chen Z."/>
            <person name="Lagutin K."/>
            <person name="Mitchell K."/>
            <person name="Reysenbach A.L."/>
        </authorList>
    </citation>
    <scope>NUCLEOTIDE SEQUENCE [LARGE SCALE GENOMIC DNA]</scope>
    <source>
        <strain evidence="2">NZ3</strain>
    </source>
</reference>
<sequence>MKVCSVLKITALGVGGWVSHPSFGQSGYVVSDGKRNVLLDCGEGTYYKLSACGINIKNLDYIILTHIHGDHVLGLPTLAQIAAHENLSLKVVTLEEVFKNIVKLFEVLAIEKYLNHISFMELPLNDELVLEDDLIVKSFKALHPVLATSLLIRIGEYRVAYSGDTAVNKDFLLASEGVDVLLHEVSLPELYDSLKIRIGHTSEKDLKDIVNIAKPKTFIPVHFYMEPPKVRLDNYLKNTKLVYLLPCSSVVIE</sequence>
<evidence type="ECO:0000313" key="2">
    <source>
        <dbReference type="EMBL" id="PUA33461.1"/>
    </source>
</evidence>
<dbReference type="AlphaFoldDB" id="A0A2R7Y7E5"/>
<dbReference type="GO" id="GO:0042781">
    <property type="term" value="F:3'-tRNA processing endoribonuclease activity"/>
    <property type="evidence" value="ECO:0007669"/>
    <property type="project" value="TreeGrafter"/>
</dbReference>
<dbReference type="InterPro" id="IPR001279">
    <property type="entry name" value="Metallo-B-lactamas"/>
</dbReference>
<protein>
    <recommendedName>
        <fullName evidence="1">Metallo-beta-lactamase domain-containing protein</fullName>
    </recommendedName>
</protein>
<dbReference type="EMBL" id="NBVN01000002">
    <property type="protein sequence ID" value="PUA33461.1"/>
    <property type="molecule type" value="Genomic_DNA"/>
</dbReference>
<organism evidence="2 3">
    <name type="scientific">Zestosphaera tikiterensis</name>
    <dbReference type="NCBI Taxonomy" id="1973259"/>
    <lineage>
        <taxon>Archaea</taxon>
        <taxon>Thermoproteota</taxon>
        <taxon>Thermoprotei</taxon>
        <taxon>Desulfurococcales</taxon>
        <taxon>Desulfurococcaceae</taxon>
        <taxon>Zestosphaera</taxon>
    </lineage>
</organism>
<comment type="caution">
    <text evidence="2">The sequence shown here is derived from an EMBL/GenBank/DDBJ whole genome shotgun (WGS) entry which is preliminary data.</text>
</comment>
<dbReference type="SUPFAM" id="SSF56281">
    <property type="entry name" value="Metallo-hydrolase/oxidoreductase"/>
    <property type="match status" value="1"/>
</dbReference>
<dbReference type="PANTHER" id="PTHR46018:SF2">
    <property type="entry name" value="ZINC PHOSPHODIESTERASE ELAC PROTEIN 1"/>
    <property type="match status" value="1"/>
</dbReference>
<dbReference type="SMART" id="SM00849">
    <property type="entry name" value="Lactamase_B"/>
    <property type="match status" value="1"/>
</dbReference>
<dbReference type="InterPro" id="IPR036866">
    <property type="entry name" value="RibonucZ/Hydroxyglut_hydro"/>
</dbReference>
<name>A0A2R7Y7E5_9CREN</name>
<dbReference type="CDD" id="cd16272">
    <property type="entry name" value="RNaseZ_MBL-fold"/>
    <property type="match status" value="1"/>
</dbReference>
<dbReference type="PANTHER" id="PTHR46018">
    <property type="entry name" value="ZINC PHOSPHODIESTERASE ELAC PROTEIN 1"/>
    <property type="match status" value="1"/>
</dbReference>
<proteinExistence type="predicted"/>
<evidence type="ECO:0000313" key="3">
    <source>
        <dbReference type="Proteomes" id="UP000244093"/>
    </source>
</evidence>
<dbReference type="Gene3D" id="3.60.15.10">
    <property type="entry name" value="Ribonuclease Z/Hydroxyacylglutathione hydrolase-like"/>
    <property type="match status" value="1"/>
</dbReference>
<gene>
    <name evidence="2" type="ORF">B7O98_03330</name>
</gene>